<evidence type="ECO:0000256" key="4">
    <source>
        <dbReference type="ARBA" id="ARBA00023136"/>
    </source>
</evidence>
<dbReference type="EMBL" id="QUBR01000001">
    <property type="protein sequence ID" value="REK73827.1"/>
    <property type="molecule type" value="Genomic_DNA"/>
</dbReference>
<dbReference type="AlphaFoldDB" id="A0A371PD40"/>
<keyword evidence="6" id="KW-0449">Lipoprotein</keyword>
<evidence type="ECO:0000256" key="3">
    <source>
        <dbReference type="ARBA" id="ARBA00022729"/>
    </source>
</evidence>
<keyword evidence="9" id="KW-1185">Reference proteome</keyword>
<evidence type="ECO:0000313" key="9">
    <source>
        <dbReference type="Proteomes" id="UP000265581"/>
    </source>
</evidence>
<dbReference type="PANTHER" id="PTHR30429:SF3">
    <property type="entry name" value="LIPOPROTEIN"/>
    <property type="match status" value="1"/>
</dbReference>
<dbReference type="InterPro" id="IPR004872">
    <property type="entry name" value="Lipoprotein_NlpA"/>
</dbReference>
<evidence type="ECO:0000256" key="1">
    <source>
        <dbReference type="ARBA" id="ARBA00004635"/>
    </source>
</evidence>
<evidence type="ECO:0000256" key="5">
    <source>
        <dbReference type="ARBA" id="ARBA00023139"/>
    </source>
</evidence>
<dbReference type="GO" id="GO:0016020">
    <property type="term" value="C:membrane"/>
    <property type="evidence" value="ECO:0007669"/>
    <property type="project" value="UniProtKB-SubCell"/>
</dbReference>
<evidence type="ECO:0000256" key="6">
    <source>
        <dbReference type="ARBA" id="ARBA00023288"/>
    </source>
</evidence>
<keyword evidence="7" id="KW-1133">Transmembrane helix</keyword>
<dbReference type="Pfam" id="PF03180">
    <property type="entry name" value="Lipoprotein_9"/>
    <property type="match status" value="1"/>
</dbReference>
<comment type="subcellular location">
    <subcellularLocation>
        <location evidence="1">Membrane</location>
        <topology evidence="1">Lipid-anchor</topology>
    </subcellularLocation>
</comment>
<proteinExistence type="inferred from homology"/>
<evidence type="ECO:0000256" key="2">
    <source>
        <dbReference type="ARBA" id="ARBA00008973"/>
    </source>
</evidence>
<protein>
    <submittedName>
        <fullName evidence="8">Methionine ABC transporter substrate-binding protein</fullName>
    </submittedName>
</protein>
<evidence type="ECO:0000313" key="8">
    <source>
        <dbReference type="EMBL" id="REK73827.1"/>
    </source>
</evidence>
<sequence>MSDQLIEAPRKKRGGLIAAVAVVVIAIVAALAYVLTSGDDDSSASGTSGKTVRIGVVGASDPYWTVYKKAAADEGIDVDIVDFTDYTQPNPALDADELDLNQFQHLVYLADYNVANGKKLVPVGSTAVYPLGLYSKEYSSVDEIPAGATVAVPDDASNQARGLRLLQTAGLITLKDGGTIFSDLSGVDTSASKVKVKDLSADITATSLDDVAAAIINNDFVEKAGLTFADAIAKDGPSEPGAAPYVNVFAARDADKDNKTYRKLVEIFQDTKAVTDSLQDVSGDTAVLVKEPAADLQSLLADVEKDTAATK</sequence>
<dbReference type="PANTHER" id="PTHR30429">
    <property type="entry name" value="D-METHIONINE-BINDING LIPOPROTEIN METQ"/>
    <property type="match status" value="1"/>
</dbReference>
<dbReference type="SUPFAM" id="SSF53850">
    <property type="entry name" value="Periplasmic binding protein-like II"/>
    <property type="match status" value="1"/>
</dbReference>
<keyword evidence="3" id="KW-0732">Signal</keyword>
<comment type="caution">
    <text evidence="8">The sequence shown here is derived from an EMBL/GenBank/DDBJ whole genome shotgun (WGS) entry which is preliminary data.</text>
</comment>
<accession>A0A371PD40</accession>
<dbReference type="Proteomes" id="UP000265581">
    <property type="component" value="Unassembled WGS sequence"/>
</dbReference>
<dbReference type="RefSeq" id="WP_119703936.1">
    <property type="nucleotide sequence ID" value="NZ_JBHSOI010000001.1"/>
</dbReference>
<comment type="similarity">
    <text evidence="2">Belongs to the NlpA lipoprotein family.</text>
</comment>
<dbReference type="OrthoDB" id="9812878at2"/>
<reference evidence="8 9" key="1">
    <citation type="submission" date="2018-08" db="EMBL/GenBank/DDBJ databases">
        <title>Aeromicrobium sp. M2KJ-4, whole genome shotgun sequence.</title>
        <authorList>
            <person name="Tuo L."/>
        </authorList>
    </citation>
    <scope>NUCLEOTIDE SEQUENCE [LARGE SCALE GENOMIC DNA]</scope>
    <source>
        <strain evidence="8 9">M2KJ-4</strain>
    </source>
</reference>
<dbReference type="Gene3D" id="3.40.190.10">
    <property type="entry name" value="Periplasmic binding protein-like II"/>
    <property type="match status" value="2"/>
</dbReference>
<gene>
    <name evidence="8" type="ORF">DX116_09980</name>
</gene>
<feature type="transmembrane region" description="Helical" evidence="7">
    <location>
        <begin position="16"/>
        <end position="35"/>
    </location>
</feature>
<keyword evidence="5" id="KW-0564">Palmitate</keyword>
<name>A0A371PD40_9ACTN</name>
<keyword evidence="7" id="KW-0812">Transmembrane</keyword>
<organism evidence="8 9">
    <name type="scientific">Aeromicrobium endophyticum</name>
    <dbReference type="NCBI Taxonomy" id="2292704"/>
    <lineage>
        <taxon>Bacteria</taxon>
        <taxon>Bacillati</taxon>
        <taxon>Actinomycetota</taxon>
        <taxon>Actinomycetes</taxon>
        <taxon>Propionibacteriales</taxon>
        <taxon>Nocardioidaceae</taxon>
        <taxon>Aeromicrobium</taxon>
    </lineage>
</organism>
<keyword evidence="4 7" id="KW-0472">Membrane</keyword>
<evidence type="ECO:0000256" key="7">
    <source>
        <dbReference type="SAM" id="Phobius"/>
    </source>
</evidence>